<reference evidence="1 2" key="1">
    <citation type="submission" date="2018-11" db="EMBL/GenBank/DDBJ databases">
        <title>The first complete genome of Serratia liquefaciens isolated from metalophyte plant revel distinctness adaptive mechanisms in an extreme habitat.</title>
        <authorList>
            <person name="Caneschi W.L."/>
            <person name="Sanchez A.B."/>
            <person name="Felestrino E.B."/>
            <person name="Assis R.A.B."/>
            <person name="Lemes C.G.C."/>
            <person name="Cordeiro I.F."/>
            <person name="Fonseca N.P."/>
            <person name="Villa M."/>
            <person name="Vieira I.T."/>
            <person name="Moraes L.A."/>
            <person name="Kamino L.H.Y."/>
            <person name="do Carmo F."/>
            <person name="Garcia C.M."/>
            <person name="Almeida N.F."/>
            <person name="Silva R.S."/>
            <person name="Ferro J.A."/>
            <person name="Ferro M.I.T."/>
            <person name="Varani A.M."/>
            <person name="Ferreira R.M."/>
            <person name="dos Santos V.L."/>
            <person name="Silva U.C."/>
            <person name="Setubal J.C."/>
            <person name="Moreira L.M."/>
        </authorList>
    </citation>
    <scope>NUCLEOTIDE SEQUENCE [LARGE SCALE GENOMIC DNA]</scope>
    <source>
        <strain evidence="1 2">FG3</strain>
    </source>
</reference>
<name>A0A515D456_SERLI</name>
<dbReference type="AlphaFoldDB" id="A0A515D456"/>
<gene>
    <name evidence="1" type="ORF">EGO53_26795</name>
</gene>
<organism evidence="1 2">
    <name type="scientific">Serratia liquefaciens</name>
    <dbReference type="NCBI Taxonomy" id="614"/>
    <lineage>
        <taxon>Bacteria</taxon>
        <taxon>Pseudomonadati</taxon>
        <taxon>Pseudomonadota</taxon>
        <taxon>Gammaproteobacteria</taxon>
        <taxon>Enterobacterales</taxon>
        <taxon>Yersiniaceae</taxon>
        <taxon>Serratia</taxon>
    </lineage>
</organism>
<dbReference type="EMBL" id="CP033893">
    <property type="protein sequence ID" value="QDL35160.1"/>
    <property type="molecule type" value="Genomic_DNA"/>
</dbReference>
<protein>
    <submittedName>
        <fullName evidence="1">Regulator</fullName>
    </submittedName>
</protein>
<dbReference type="Proteomes" id="UP000317572">
    <property type="component" value="Chromosome"/>
</dbReference>
<accession>A0A515D456</accession>
<proteinExistence type="predicted"/>
<evidence type="ECO:0000313" key="2">
    <source>
        <dbReference type="Proteomes" id="UP000317572"/>
    </source>
</evidence>
<evidence type="ECO:0000313" key="1">
    <source>
        <dbReference type="EMBL" id="QDL35160.1"/>
    </source>
</evidence>
<sequence>MRPNITISIPEPFLPLAEYRRRTGLSKSTAEQMIRDGRLPVRKKDTSRGLVEVNMADLTVQALSACRIALNP</sequence>
<dbReference type="RefSeq" id="WP_142816323.1">
    <property type="nucleotide sequence ID" value="NZ_CP033893.1"/>
</dbReference>